<gene>
    <name evidence="6" type="ORF">COY32_07215</name>
</gene>
<evidence type="ECO:0000259" key="5">
    <source>
        <dbReference type="Pfam" id="PF02911"/>
    </source>
</evidence>
<evidence type="ECO:0000256" key="1">
    <source>
        <dbReference type="ARBA" id="ARBA00010699"/>
    </source>
</evidence>
<comment type="caution">
    <text evidence="6">The sequence shown here is derived from an EMBL/GenBank/DDBJ whole genome shotgun (WGS) entry which is preliminary data.</text>
</comment>
<proteinExistence type="inferred from homology"/>
<dbReference type="Gene3D" id="3.40.50.12230">
    <property type="match status" value="1"/>
</dbReference>
<dbReference type="CDD" id="cd08704">
    <property type="entry name" value="Met_tRNA_FMT_C"/>
    <property type="match status" value="1"/>
</dbReference>
<keyword evidence="3" id="KW-0648">Protein biosynthesis</keyword>
<evidence type="ECO:0000259" key="4">
    <source>
        <dbReference type="Pfam" id="PF00551"/>
    </source>
</evidence>
<dbReference type="Pfam" id="PF00551">
    <property type="entry name" value="Formyl_trans_N"/>
    <property type="match status" value="1"/>
</dbReference>
<feature type="domain" description="Formyl transferase N-terminal" evidence="4">
    <location>
        <begin position="68"/>
        <end position="178"/>
    </location>
</feature>
<dbReference type="InterPro" id="IPR011034">
    <property type="entry name" value="Formyl_transferase-like_C_sf"/>
</dbReference>
<evidence type="ECO:0000313" key="7">
    <source>
        <dbReference type="Proteomes" id="UP000228920"/>
    </source>
</evidence>
<dbReference type="GO" id="GO:0004479">
    <property type="term" value="F:methionyl-tRNA formyltransferase activity"/>
    <property type="evidence" value="ECO:0007669"/>
    <property type="project" value="TreeGrafter"/>
</dbReference>
<comment type="similarity">
    <text evidence="1">Belongs to the Fmt family.</text>
</comment>
<dbReference type="SUPFAM" id="SSF53328">
    <property type="entry name" value="Formyltransferase"/>
    <property type="match status" value="1"/>
</dbReference>
<dbReference type="PANTHER" id="PTHR11138">
    <property type="entry name" value="METHIONYL-TRNA FORMYLTRANSFERASE"/>
    <property type="match status" value="1"/>
</dbReference>
<evidence type="ECO:0000313" key="6">
    <source>
        <dbReference type="EMBL" id="PIZ44086.1"/>
    </source>
</evidence>
<dbReference type="AlphaFoldDB" id="A0A2M7TEK4"/>
<dbReference type="Proteomes" id="UP000228920">
    <property type="component" value="Unassembled WGS sequence"/>
</dbReference>
<protein>
    <submittedName>
        <fullName evidence="6">Uncharacterized protein</fullName>
    </submittedName>
</protein>
<name>A0A2M7TEK4_UNCKA</name>
<dbReference type="InterPro" id="IPR036477">
    <property type="entry name" value="Formyl_transf_N_sf"/>
</dbReference>
<evidence type="ECO:0000256" key="2">
    <source>
        <dbReference type="ARBA" id="ARBA00022679"/>
    </source>
</evidence>
<dbReference type="GO" id="GO:0005829">
    <property type="term" value="C:cytosol"/>
    <property type="evidence" value="ECO:0007669"/>
    <property type="project" value="TreeGrafter"/>
</dbReference>
<dbReference type="SUPFAM" id="SSF50486">
    <property type="entry name" value="FMT C-terminal domain-like"/>
    <property type="match status" value="1"/>
</dbReference>
<dbReference type="InterPro" id="IPR002376">
    <property type="entry name" value="Formyl_transf_N"/>
</dbReference>
<dbReference type="EMBL" id="PFNL01000197">
    <property type="protein sequence ID" value="PIZ44086.1"/>
    <property type="molecule type" value="Genomic_DNA"/>
</dbReference>
<dbReference type="InterPro" id="IPR044135">
    <property type="entry name" value="Met-tRNA-FMT_C"/>
</dbReference>
<reference evidence="7" key="1">
    <citation type="submission" date="2017-09" db="EMBL/GenBank/DDBJ databases">
        <title>Depth-based differentiation of microbial function through sediment-hosted aquifers and enrichment of novel symbionts in the deep terrestrial subsurface.</title>
        <authorList>
            <person name="Probst A.J."/>
            <person name="Ladd B."/>
            <person name="Jarett J.K."/>
            <person name="Geller-Mcgrath D.E."/>
            <person name="Sieber C.M.K."/>
            <person name="Emerson J.B."/>
            <person name="Anantharaman K."/>
            <person name="Thomas B.C."/>
            <person name="Malmstrom R."/>
            <person name="Stieglmeier M."/>
            <person name="Klingl A."/>
            <person name="Woyke T."/>
            <person name="Ryan C.M."/>
            <person name="Banfield J.F."/>
        </authorList>
    </citation>
    <scope>NUCLEOTIDE SEQUENCE [LARGE SCALE GENOMIC DNA]</scope>
</reference>
<feature type="domain" description="Formyl transferase C-terminal" evidence="5">
    <location>
        <begin position="211"/>
        <end position="299"/>
    </location>
</feature>
<dbReference type="InterPro" id="IPR005793">
    <property type="entry name" value="Formyl_trans_C"/>
</dbReference>
<keyword evidence="2" id="KW-0808">Transferase</keyword>
<accession>A0A2M7TEK4</accession>
<organism evidence="6 7">
    <name type="scientific">candidate division WWE3 bacterium CG_4_10_14_0_2_um_filter_41_14</name>
    <dbReference type="NCBI Taxonomy" id="1975072"/>
    <lineage>
        <taxon>Bacteria</taxon>
        <taxon>Katanobacteria</taxon>
    </lineage>
</organism>
<dbReference type="PANTHER" id="PTHR11138:SF5">
    <property type="entry name" value="METHIONYL-TRNA FORMYLTRANSFERASE, MITOCHONDRIAL"/>
    <property type="match status" value="1"/>
</dbReference>
<evidence type="ECO:0000256" key="3">
    <source>
        <dbReference type="ARBA" id="ARBA00022917"/>
    </source>
</evidence>
<sequence>MLENQNTPIPMLFFGSDYYSTIALSLLLENNMHIVGIVTGTSDASLPFSYQSVTDIAKKHHIPYLTVSNKRDLIEHEPTISSWQALVGFVASFGTIIPQSTYCLPSWGTFNLHPSLLPSFRGPSPLEQTILSGVESSGVTVIKINNGVDTGNIISQKPLPVLPTDTTLSLANRLYREGIDQFISLLNTTFDGKFIETEQDDTKATYTTRYHKEDAQIDWNLPVQQIDRMIRAYYPKPLAWTTVSELILQYNPTVTVRENWTQKRIQILEATYISGTLKPKTVVIEGKTPIPWEAFLNGYVGTIHTRYASHNSPMQ</sequence>
<dbReference type="Pfam" id="PF02911">
    <property type="entry name" value="Formyl_trans_C"/>
    <property type="match status" value="1"/>
</dbReference>